<organism evidence="2 3">
    <name type="scientific">Catenaria anguillulae PL171</name>
    <dbReference type="NCBI Taxonomy" id="765915"/>
    <lineage>
        <taxon>Eukaryota</taxon>
        <taxon>Fungi</taxon>
        <taxon>Fungi incertae sedis</taxon>
        <taxon>Blastocladiomycota</taxon>
        <taxon>Blastocladiomycetes</taxon>
        <taxon>Blastocladiales</taxon>
        <taxon>Catenariaceae</taxon>
        <taxon>Catenaria</taxon>
    </lineage>
</organism>
<evidence type="ECO:0000313" key="2">
    <source>
        <dbReference type="EMBL" id="ORZ33901.1"/>
    </source>
</evidence>
<keyword evidence="3" id="KW-1185">Reference proteome</keyword>
<proteinExistence type="predicted"/>
<dbReference type="EMBL" id="MCFL01000032">
    <property type="protein sequence ID" value="ORZ33901.1"/>
    <property type="molecule type" value="Genomic_DNA"/>
</dbReference>
<evidence type="ECO:0000313" key="3">
    <source>
        <dbReference type="Proteomes" id="UP000193411"/>
    </source>
</evidence>
<reference evidence="2 3" key="1">
    <citation type="submission" date="2016-07" db="EMBL/GenBank/DDBJ databases">
        <title>Pervasive Adenine N6-methylation of Active Genes in Fungi.</title>
        <authorList>
            <consortium name="DOE Joint Genome Institute"/>
            <person name="Mondo S.J."/>
            <person name="Dannebaum R.O."/>
            <person name="Kuo R.C."/>
            <person name="Labutti K."/>
            <person name="Haridas S."/>
            <person name="Kuo A."/>
            <person name="Salamov A."/>
            <person name="Ahrendt S.R."/>
            <person name="Lipzen A."/>
            <person name="Sullivan W."/>
            <person name="Andreopoulos W.B."/>
            <person name="Clum A."/>
            <person name="Lindquist E."/>
            <person name="Daum C."/>
            <person name="Ramamoorthy G.K."/>
            <person name="Gryganskyi A."/>
            <person name="Culley D."/>
            <person name="Magnuson J.K."/>
            <person name="James T.Y."/>
            <person name="O'Malley M.A."/>
            <person name="Stajich J.E."/>
            <person name="Spatafora J.W."/>
            <person name="Visel A."/>
            <person name="Grigoriev I.V."/>
        </authorList>
    </citation>
    <scope>NUCLEOTIDE SEQUENCE [LARGE SCALE GENOMIC DNA]</scope>
    <source>
        <strain evidence="2 3">PL171</strain>
    </source>
</reference>
<dbReference type="OrthoDB" id="5600132at2759"/>
<dbReference type="Proteomes" id="UP000193411">
    <property type="component" value="Unassembled WGS sequence"/>
</dbReference>
<evidence type="ECO:0000256" key="1">
    <source>
        <dbReference type="SAM" id="Coils"/>
    </source>
</evidence>
<evidence type="ECO:0008006" key="4">
    <source>
        <dbReference type="Google" id="ProtNLM"/>
    </source>
</evidence>
<name>A0A1Y2HJ62_9FUNG</name>
<accession>A0A1Y2HJ62</accession>
<dbReference type="AlphaFoldDB" id="A0A1Y2HJ62"/>
<sequence length="383" mass="42233">MVSFGDALDQTYEAKADHAGSQRSLLERARTIPLPVSRAGSLVNLEFAGNAPFLTFDRVPSVPKITQTDENDSDRKPQAINSVSLLEAAIHSPLPVSRSPSFSAPFTTDLEANVDAVFINTSHLINTETSAKQVQQDEPEPTPIVYPVDRPILAPFQVTQQVSAQQRDLVFIDNLSHEQLVQLAKTQYQQIQELHSIREQEVEHLSRSLSQARAENTSLRNKILQLSQQQPGSRSMSKQSSFADLPSTLQQALSCDSVDDAINLIKNEPLAVTVPVAEVQPLQQHDTLVNAKAQSRHGSKQELAKKYGSGMISVRSMRKDKANDSAMDIEKIRLKEDLTATTMENERLLEYLHLLISRIMEVPEAIKVLASPIGGGKSVMGKS</sequence>
<keyword evidence="1" id="KW-0175">Coiled coil</keyword>
<feature type="coiled-coil region" evidence="1">
    <location>
        <begin position="202"/>
        <end position="229"/>
    </location>
</feature>
<comment type="caution">
    <text evidence="2">The sequence shown here is derived from an EMBL/GenBank/DDBJ whole genome shotgun (WGS) entry which is preliminary data.</text>
</comment>
<gene>
    <name evidence="2" type="ORF">BCR44DRAFT_1437254</name>
</gene>
<protein>
    <recommendedName>
        <fullName evidence="4">FIP-RBD domain-containing protein</fullName>
    </recommendedName>
</protein>